<feature type="domain" description="GST N-terminal" evidence="2">
    <location>
        <begin position="21"/>
        <end position="102"/>
    </location>
</feature>
<dbReference type="PANTHER" id="PTHR42673">
    <property type="entry name" value="MALEYLACETOACETATE ISOMERASE"/>
    <property type="match status" value="1"/>
</dbReference>
<dbReference type="Pfam" id="PF13417">
    <property type="entry name" value="GST_N_3"/>
    <property type="match status" value="1"/>
</dbReference>
<dbReference type="CDD" id="cd03191">
    <property type="entry name" value="GST_C_Zeta"/>
    <property type="match status" value="1"/>
</dbReference>
<evidence type="ECO:0000259" key="3">
    <source>
        <dbReference type="PROSITE" id="PS50405"/>
    </source>
</evidence>
<evidence type="ECO:0000313" key="5">
    <source>
        <dbReference type="Proteomes" id="UP000253075"/>
    </source>
</evidence>
<evidence type="ECO:0000259" key="2">
    <source>
        <dbReference type="PROSITE" id="PS50404"/>
    </source>
</evidence>
<dbReference type="Gene3D" id="1.20.1050.10">
    <property type="match status" value="1"/>
</dbReference>
<dbReference type="Gene3D" id="3.40.30.10">
    <property type="entry name" value="Glutaredoxin"/>
    <property type="match status" value="1"/>
</dbReference>
<dbReference type="InterPro" id="IPR010987">
    <property type="entry name" value="Glutathione-S-Trfase_C-like"/>
</dbReference>
<organism evidence="4 5">
    <name type="scientific">Aeromonas hydrophila</name>
    <dbReference type="NCBI Taxonomy" id="644"/>
    <lineage>
        <taxon>Bacteria</taxon>
        <taxon>Pseudomonadati</taxon>
        <taxon>Pseudomonadota</taxon>
        <taxon>Gammaproteobacteria</taxon>
        <taxon>Aeromonadales</taxon>
        <taxon>Aeromonadaceae</taxon>
        <taxon>Aeromonas</taxon>
    </lineage>
</organism>
<dbReference type="InterPro" id="IPR036282">
    <property type="entry name" value="Glutathione-S-Trfase_C_sf"/>
</dbReference>
<dbReference type="GO" id="GO:0016853">
    <property type="term" value="F:isomerase activity"/>
    <property type="evidence" value="ECO:0007669"/>
    <property type="project" value="UniProtKB-KW"/>
</dbReference>
<dbReference type="NCBIfam" id="TIGR01262">
    <property type="entry name" value="maiA"/>
    <property type="match status" value="1"/>
</dbReference>
<dbReference type="CDD" id="cd03042">
    <property type="entry name" value="GST_N_Zeta"/>
    <property type="match status" value="1"/>
</dbReference>
<dbReference type="InterPro" id="IPR004045">
    <property type="entry name" value="Glutathione_S-Trfase_N"/>
</dbReference>
<proteinExistence type="inferred from homology"/>
<dbReference type="Pfam" id="PF13410">
    <property type="entry name" value="GST_C_2"/>
    <property type="match status" value="1"/>
</dbReference>
<comment type="similarity">
    <text evidence="1">Belongs to the GST superfamily. Zeta family.</text>
</comment>
<dbReference type="PROSITE" id="PS50405">
    <property type="entry name" value="GST_CTER"/>
    <property type="match status" value="1"/>
</dbReference>
<dbReference type="SUPFAM" id="SSF52833">
    <property type="entry name" value="Thioredoxin-like"/>
    <property type="match status" value="1"/>
</dbReference>
<reference evidence="5" key="2">
    <citation type="submission" date="2018-02" db="EMBL/GenBank/DDBJ databases">
        <title>Phenotypic characterization and whole genome analysis of multidrug-resistant, extended-spectrum beta-lactamase-producing bacteria isolated from dogs in Germany.</title>
        <authorList>
            <person name="Williamson C."/>
        </authorList>
    </citation>
    <scope>NUCLEOTIDE SEQUENCE [LARGE SCALE GENOMIC DNA]</scope>
    <source>
        <strain evidence="5">AFG_SD03_1510_Ahy_093</strain>
    </source>
</reference>
<accession>A0ABD7GB54</accession>
<dbReference type="EMBL" id="PUTQ01000006">
    <property type="protein sequence ID" value="RCF51409.1"/>
    <property type="molecule type" value="Genomic_DNA"/>
</dbReference>
<protein>
    <submittedName>
        <fullName evidence="4">Maleylacetoacetate isomerase</fullName>
    </submittedName>
</protein>
<dbReference type="InterPro" id="IPR036249">
    <property type="entry name" value="Thioredoxin-like_sf"/>
</dbReference>
<dbReference type="InterPro" id="IPR005955">
    <property type="entry name" value="GST_Zeta"/>
</dbReference>
<dbReference type="SUPFAM" id="SSF47616">
    <property type="entry name" value="GST C-terminal domain-like"/>
    <property type="match status" value="1"/>
</dbReference>
<keyword evidence="4" id="KW-0413">Isomerase</keyword>
<dbReference type="Proteomes" id="UP000253075">
    <property type="component" value="Unassembled WGS sequence"/>
</dbReference>
<name>A0ABD7GB54_AERHY</name>
<evidence type="ECO:0000256" key="1">
    <source>
        <dbReference type="ARBA" id="ARBA00010007"/>
    </source>
</evidence>
<reference evidence="4 5" key="1">
    <citation type="journal article" date="2018" name="PLoS ONE">
        <title>Phenotypic characterization and whole genome analysis of extended-spectrum beta-lactamase-producing bacteria isolated from dogs in Germany.</title>
        <authorList>
            <person name="Boehmer T."/>
            <person name="Vogler A.J."/>
            <person name="Thomas A."/>
            <person name="Sauer S."/>
            <person name="Hergenroether M."/>
            <person name="Straubinger R.K."/>
            <person name="Birdsell D."/>
            <person name="Keim P."/>
            <person name="Sahl J.W."/>
            <person name="Williamson C.H."/>
            <person name="Riehm J.M."/>
        </authorList>
    </citation>
    <scope>NUCLEOTIDE SEQUENCE [LARGE SCALE GENOMIC DNA]</scope>
    <source>
        <strain evidence="4 5">AFG_SD03_1510_Ahy_093</strain>
    </source>
</reference>
<dbReference type="InterPro" id="IPR034330">
    <property type="entry name" value="GST_Zeta_C"/>
</dbReference>
<comment type="caution">
    <text evidence="4">The sequence shown here is derived from an EMBL/GenBank/DDBJ whole genome shotgun (WGS) entry which is preliminary data.</text>
</comment>
<dbReference type="PROSITE" id="PS50404">
    <property type="entry name" value="GST_NTER"/>
    <property type="match status" value="1"/>
</dbReference>
<dbReference type="PANTHER" id="PTHR42673:SF21">
    <property type="entry name" value="GLUTATHIONE S-TRANSFERASE YFCF"/>
    <property type="match status" value="1"/>
</dbReference>
<dbReference type="AlphaFoldDB" id="A0ABD7GB54"/>
<sequence>MDTRPAGERQVPLHLPTQGQIMLQLFGYWRSSASYRVRIVMQLKGLDYEQHPVNLRQGEQREKVYRRLNPQGLVPFLVDGEVQVGQSVAIMEYLDETYPAHPLMPSAPQERARVRQIVNMIACDIHPLNNLRVLNYLEQSLGQGKAHRDEWYRHWIDETFTALEQLLMTTAGIYCVGNEVTLADCMLVPQVYNARRYDMSLEDYPTINRIVANCEQLQAFIKAAPEQQPDAQP</sequence>
<dbReference type="SFLD" id="SFLDS00019">
    <property type="entry name" value="Glutathione_Transferase_(cytos"/>
    <property type="match status" value="1"/>
</dbReference>
<feature type="domain" description="GST C-terminal" evidence="3">
    <location>
        <begin position="107"/>
        <end position="233"/>
    </location>
</feature>
<dbReference type="InterPro" id="IPR034333">
    <property type="entry name" value="GST_Zeta_N"/>
</dbReference>
<gene>
    <name evidence="4" type="primary">maiA</name>
    <name evidence="4" type="ORF">C6C11_06140</name>
</gene>
<dbReference type="InterPro" id="IPR040079">
    <property type="entry name" value="Glutathione_S-Trfase"/>
</dbReference>
<evidence type="ECO:0000313" key="4">
    <source>
        <dbReference type="EMBL" id="RCF51409.1"/>
    </source>
</evidence>
<dbReference type="SFLD" id="SFLDG00358">
    <property type="entry name" value="Main_(cytGST)"/>
    <property type="match status" value="1"/>
</dbReference>
<dbReference type="FunFam" id="1.20.1050.10:FF:000017">
    <property type="entry name" value="Maleylacetoacetate isomerase"/>
    <property type="match status" value="1"/>
</dbReference>